<feature type="domain" description="SfsA N-terminal OB" evidence="3">
    <location>
        <begin position="14"/>
        <end position="78"/>
    </location>
</feature>
<dbReference type="PANTHER" id="PTHR30545">
    <property type="entry name" value="SUGAR FERMENTATION STIMULATION PROTEIN A"/>
    <property type="match status" value="1"/>
</dbReference>
<name>A0ABV3Z4X5_9PROT</name>
<dbReference type="NCBIfam" id="TIGR00230">
    <property type="entry name" value="sfsA"/>
    <property type="match status" value="1"/>
</dbReference>
<dbReference type="Proteomes" id="UP001560685">
    <property type="component" value="Unassembled WGS sequence"/>
</dbReference>
<dbReference type="RefSeq" id="WP_369313863.1">
    <property type="nucleotide sequence ID" value="NZ_JBEHZE010000001.1"/>
</dbReference>
<evidence type="ECO:0000259" key="3">
    <source>
        <dbReference type="Pfam" id="PF17746"/>
    </source>
</evidence>
<dbReference type="HAMAP" id="MF_00095">
    <property type="entry name" value="SfsA"/>
    <property type="match status" value="1"/>
</dbReference>
<proteinExistence type="inferred from homology"/>
<sequence length="236" mass="26150">MRLPSPLLPGRLEKRYKRFLADIKLDDGREITAHCANPGSMLAVAIEGARVWVHEHGNPKRKLAFSWELIELGNTLVPINTTNPNKIGFEAVSAGIIPELTGYGDIRREVKYGTGSRIDLLLEGGRRGQPCYVEIKNVHLSRQSGLAEFPDSVTARGAKHLTELIKITETGARAVMLFIVQRGDCYRFSPAADLDPTYAAALKAASNQRVELLCYDCEVTHSEVVLRKALEIQMEP</sequence>
<comment type="similarity">
    <text evidence="1">Belongs to the SfsA family.</text>
</comment>
<reference evidence="4 5" key="1">
    <citation type="submission" date="2024-05" db="EMBL/GenBank/DDBJ databases">
        <title>Three bacterial strains, DH-69, EH-24, and ECK-19 isolated from coastal sediments.</title>
        <authorList>
            <person name="Ye Y.-Q."/>
            <person name="Du Z.-J."/>
        </authorList>
    </citation>
    <scope>NUCLEOTIDE SEQUENCE [LARGE SCALE GENOMIC DNA]</scope>
    <source>
        <strain evidence="4 5">ECK-19</strain>
    </source>
</reference>
<dbReference type="EMBL" id="JBEHZE010000001">
    <property type="protein sequence ID" value="MEX6633865.1"/>
    <property type="molecule type" value="Genomic_DNA"/>
</dbReference>
<evidence type="ECO:0000256" key="1">
    <source>
        <dbReference type="HAMAP-Rule" id="MF_00095"/>
    </source>
</evidence>
<dbReference type="Pfam" id="PF03749">
    <property type="entry name" value="SfsA"/>
    <property type="match status" value="1"/>
</dbReference>
<dbReference type="CDD" id="cd22359">
    <property type="entry name" value="SfsA-like_bacterial"/>
    <property type="match status" value="1"/>
</dbReference>
<dbReference type="Gene3D" id="3.40.1350.60">
    <property type="match status" value="1"/>
</dbReference>
<protein>
    <recommendedName>
        <fullName evidence="1">Sugar fermentation stimulation protein homolog</fullName>
    </recommendedName>
</protein>
<evidence type="ECO:0000259" key="2">
    <source>
        <dbReference type="Pfam" id="PF03749"/>
    </source>
</evidence>
<dbReference type="PANTHER" id="PTHR30545:SF2">
    <property type="entry name" value="SUGAR FERMENTATION STIMULATION PROTEIN A"/>
    <property type="match status" value="1"/>
</dbReference>
<dbReference type="Gene3D" id="2.40.50.580">
    <property type="match status" value="1"/>
</dbReference>
<keyword evidence="5" id="KW-1185">Reference proteome</keyword>
<dbReference type="Pfam" id="PF17746">
    <property type="entry name" value="SfsA_N"/>
    <property type="match status" value="1"/>
</dbReference>
<comment type="caution">
    <text evidence="4">The sequence shown here is derived from an EMBL/GenBank/DDBJ whole genome shotgun (WGS) entry which is preliminary data.</text>
</comment>
<dbReference type="InterPro" id="IPR041465">
    <property type="entry name" value="SfsA_N"/>
</dbReference>
<dbReference type="InterPro" id="IPR040452">
    <property type="entry name" value="SfsA_C"/>
</dbReference>
<organism evidence="4 5">
    <name type="scientific">Hyphococcus lacteus</name>
    <dbReference type="NCBI Taxonomy" id="3143536"/>
    <lineage>
        <taxon>Bacteria</taxon>
        <taxon>Pseudomonadati</taxon>
        <taxon>Pseudomonadota</taxon>
        <taxon>Alphaproteobacteria</taxon>
        <taxon>Parvularculales</taxon>
        <taxon>Parvularculaceae</taxon>
        <taxon>Hyphococcus</taxon>
    </lineage>
</organism>
<gene>
    <name evidence="1 4" type="primary">sfsA</name>
    <name evidence="4" type="ORF">ABFZ84_09930</name>
</gene>
<dbReference type="InterPro" id="IPR005224">
    <property type="entry name" value="SfsA"/>
</dbReference>
<feature type="domain" description="Sugar fermentation stimulation protein C-terminal" evidence="2">
    <location>
        <begin position="84"/>
        <end position="222"/>
    </location>
</feature>
<evidence type="ECO:0000313" key="5">
    <source>
        <dbReference type="Proteomes" id="UP001560685"/>
    </source>
</evidence>
<accession>A0ABV3Z4X5</accession>
<evidence type="ECO:0000313" key="4">
    <source>
        <dbReference type="EMBL" id="MEX6633865.1"/>
    </source>
</evidence>